<evidence type="ECO:0000256" key="2">
    <source>
        <dbReference type="ARBA" id="ARBA00022679"/>
    </source>
</evidence>
<feature type="binding site" evidence="4">
    <location>
        <position position="304"/>
    </location>
    <ligand>
        <name>Zn(2+)</name>
        <dbReference type="ChEBI" id="CHEBI:29105"/>
    </ligand>
</feature>
<dbReference type="GO" id="GO:0005737">
    <property type="term" value="C:cytoplasm"/>
    <property type="evidence" value="ECO:0007669"/>
    <property type="project" value="TreeGrafter"/>
</dbReference>
<dbReference type="PANTHER" id="PTHR46499:SF1">
    <property type="entry name" value="QUEUINE TRNA-RIBOSYLTRANSFERASE"/>
    <property type="match status" value="1"/>
</dbReference>
<comment type="pathway">
    <text evidence="4">tRNA modification; tRNA-queuosine biosynthesis.</text>
</comment>
<name>A0A7C6A7L7_DESAE</name>
<feature type="binding site" evidence="4">
    <location>
        <position position="142"/>
    </location>
    <ligand>
        <name>substrate</name>
    </ligand>
</feature>
<keyword evidence="4" id="KW-0479">Metal-binding</keyword>
<protein>
    <recommendedName>
        <fullName evidence="4">Queuine tRNA-ribosyltransferase</fullName>
        <ecNumber evidence="4">2.4.2.29</ecNumber>
    </recommendedName>
    <alternativeName>
        <fullName evidence="4">Guanine insertion enzyme</fullName>
    </alternativeName>
    <alternativeName>
        <fullName evidence="4">tRNA-guanine transglycosylase</fullName>
    </alternativeName>
</protein>
<keyword evidence="3 4" id="KW-0819">tRNA processing</keyword>
<evidence type="ECO:0000256" key="4">
    <source>
        <dbReference type="HAMAP-Rule" id="MF_00168"/>
    </source>
</evidence>
<dbReference type="InterPro" id="IPR036511">
    <property type="entry name" value="TGT-like_sf"/>
</dbReference>
<evidence type="ECO:0000313" key="6">
    <source>
        <dbReference type="EMBL" id="HHS49285.1"/>
    </source>
</evidence>
<dbReference type="EC" id="2.4.2.29" evidence="4"/>
<dbReference type="SUPFAM" id="SSF51713">
    <property type="entry name" value="tRNA-guanine transglycosylase"/>
    <property type="match status" value="1"/>
</dbReference>
<dbReference type="GO" id="GO:0008616">
    <property type="term" value="P:tRNA queuosine(34) biosynthetic process"/>
    <property type="evidence" value="ECO:0007669"/>
    <property type="project" value="UniProtKB-UniRule"/>
</dbReference>
<dbReference type="AlphaFoldDB" id="A0A7C6A7L7"/>
<evidence type="ECO:0000259" key="5">
    <source>
        <dbReference type="Pfam" id="PF01702"/>
    </source>
</evidence>
<dbReference type="Proteomes" id="UP000886400">
    <property type="component" value="Unassembled WGS sequence"/>
</dbReference>
<feature type="binding site" evidence="4">
    <location>
        <position position="330"/>
    </location>
    <ligand>
        <name>Zn(2+)</name>
        <dbReference type="ChEBI" id="CHEBI:29105"/>
    </ligand>
</feature>
<dbReference type="InterPro" id="IPR002616">
    <property type="entry name" value="tRNA_ribo_trans-like"/>
</dbReference>
<feature type="active site" description="Nucleophile" evidence="4">
    <location>
        <position position="261"/>
    </location>
</feature>
<feature type="binding site" evidence="4">
    <location>
        <position position="299"/>
    </location>
    <ligand>
        <name>Zn(2+)</name>
        <dbReference type="ChEBI" id="CHEBI:29105"/>
    </ligand>
</feature>
<feature type="region of interest" description="RNA binding" evidence="4">
    <location>
        <begin position="242"/>
        <end position="248"/>
    </location>
</feature>
<accession>A0A7C6A7L7</accession>
<feature type="binding site" evidence="4">
    <location>
        <position position="211"/>
    </location>
    <ligand>
        <name>substrate</name>
    </ligand>
</feature>
<gene>
    <name evidence="4" type="primary">tgt</name>
    <name evidence="6" type="ORF">ENM99_05515</name>
</gene>
<dbReference type="GO" id="GO:0046872">
    <property type="term" value="F:metal ion binding"/>
    <property type="evidence" value="ECO:0007669"/>
    <property type="project" value="UniProtKB-KW"/>
</dbReference>
<feature type="active site" description="Proton acceptor" evidence="4">
    <location>
        <position position="88"/>
    </location>
</feature>
<dbReference type="Gene3D" id="3.20.20.105">
    <property type="entry name" value="Queuine tRNA-ribosyltransferase-like"/>
    <property type="match status" value="1"/>
</dbReference>
<comment type="cofactor">
    <cofactor evidence="4">
        <name>Zn(2+)</name>
        <dbReference type="ChEBI" id="CHEBI:29105"/>
    </cofactor>
    <text evidence="4">Binds 1 zinc ion per subunit.</text>
</comment>
<dbReference type="HAMAP" id="MF_00168">
    <property type="entry name" value="Q_tRNA_Tgt"/>
    <property type="match status" value="1"/>
</dbReference>
<keyword evidence="2 4" id="KW-0808">Transferase</keyword>
<dbReference type="InterPro" id="IPR050076">
    <property type="entry name" value="ArchSynthase1/Queuine_TRR"/>
</dbReference>
<comment type="caution">
    <text evidence="6">The sequence shown here is derived from an EMBL/GenBank/DDBJ whole genome shotgun (WGS) entry which is preliminary data.</text>
</comment>
<comment type="function">
    <text evidence="4">Catalyzes the base-exchange of a guanine (G) residue with the queuine precursor 7-aminomethyl-7-deazaguanine (PreQ1) at position 34 (anticodon wobble position) in tRNAs with GU(N) anticodons (tRNA-Asp, -Asn, -His and -Tyr). Catalysis occurs through a double-displacement mechanism. The nucleophile active site attacks the C1' of nucleotide 34 to detach the guanine base from the RNA, forming a covalent enzyme-RNA intermediate. The proton acceptor active site deprotonates the incoming PreQ1, allowing a nucleophilic attack on the C1' of the ribose to form the product. After dissociation, two additional enzymatic reactions on the tRNA convert PreQ1 to queuine (Q), resulting in the hypermodified nucleoside queuosine (7-(((4,5-cis-dihydroxy-2-cyclopenten-1-yl)amino)methyl)-7-deazaguanosine).</text>
</comment>
<comment type="catalytic activity">
    <reaction evidence="4">
        <text>7-aminomethyl-7-carbaguanine + guanosine(34) in tRNA = 7-aminomethyl-7-carbaguanosine(34) in tRNA + guanine</text>
        <dbReference type="Rhea" id="RHEA:24104"/>
        <dbReference type="Rhea" id="RHEA-COMP:10341"/>
        <dbReference type="Rhea" id="RHEA-COMP:10342"/>
        <dbReference type="ChEBI" id="CHEBI:16235"/>
        <dbReference type="ChEBI" id="CHEBI:58703"/>
        <dbReference type="ChEBI" id="CHEBI:74269"/>
        <dbReference type="ChEBI" id="CHEBI:82833"/>
        <dbReference type="EC" id="2.4.2.29"/>
    </reaction>
</comment>
<keyword evidence="4" id="KW-0862">Zinc</keyword>
<dbReference type="GO" id="GO:0008479">
    <property type="term" value="F:tRNA-guanosine(34) queuine transglycosylase activity"/>
    <property type="evidence" value="ECO:0007669"/>
    <property type="project" value="UniProtKB-UniRule"/>
</dbReference>
<comment type="similarity">
    <text evidence="4">Belongs to the queuine tRNA-ribosyltransferase family.</text>
</comment>
<dbReference type="NCBIfam" id="TIGR00430">
    <property type="entry name" value="Q_tRNA_tgt"/>
    <property type="match status" value="1"/>
</dbReference>
<feature type="binding site" evidence="4">
    <location>
        <begin position="88"/>
        <end position="92"/>
    </location>
    <ligand>
        <name>substrate</name>
    </ligand>
</feature>
<reference evidence="6" key="1">
    <citation type="journal article" date="2020" name="mSystems">
        <title>Genome- and Community-Level Interaction Insights into Carbon Utilization and Element Cycling Functions of Hydrothermarchaeota in Hydrothermal Sediment.</title>
        <authorList>
            <person name="Zhou Z."/>
            <person name="Liu Y."/>
            <person name="Xu W."/>
            <person name="Pan J."/>
            <person name="Luo Z.H."/>
            <person name="Li M."/>
        </authorList>
    </citation>
    <scope>NUCLEOTIDE SEQUENCE [LARGE SCALE GENOMIC DNA]</scope>
    <source>
        <strain evidence="6">SpSt-1135</strain>
    </source>
</reference>
<evidence type="ECO:0000256" key="3">
    <source>
        <dbReference type="ARBA" id="ARBA00022694"/>
    </source>
</evidence>
<dbReference type="EMBL" id="DRZX01000262">
    <property type="protein sequence ID" value="HHS49285.1"/>
    <property type="molecule type" value="Genomic_DNA"/>
</dbReference>
<evidence type="ECO:0000256" key="1">
    <source>
        <dbReference type="ARBA" id="ARBA00022676"/>
    </source>
</evidence>
<dbReference type="Pfam" id="PF01702">
    <property type="entry name" value="TGT"/>
    <property type="match status" value="1"/>
</dbReference>
<organism evidence="6">
    <name type="scientific">Desulfurella acetivorans</name>
    <dbReference type="NCBI Taxonomy" id="33002"/>
    <lineage>
        <taxon>Bacteria</taxon>
        <taxon>Pseudomonadati</taxon>
        <taxon>Campylobacterota</taxon>
        <taxon>Desulfurellia</taxon>
        <taxon>Desulfurellales</taxon>
        <taxon>Desulfurellaceae</taxon>
        <taxon>Desulfurella</taxon>
    </lineage>
</organism>
<dbReference type="NCBIfam" id="TIGR00449">
    <property type="entry name" value="tgt_general"/>
    <property type="match status" value="1"/>
</dbReference>
<dbReference type="UniPathway" id="UPA00392"/>
<comment type="subunit">
    <text evidence="4">Homodimer. Within each dimer, one monomer is responsible for RNA recognition and catalysis, while the other monomer binds to the replacement base PreQ1.</text>
</comment>
<feature type="domain" description="tRNA-guanine(15) transglycosylase-like" evidence="5">
    <location>
        <begin position="11"/>
        <end position="362"/>
    </location>
</feature>
<sequence length="366" mass="41636">MDFKCLKTDHRARLSILKLKDTIELPVFIPVGTQGIVKALLPDMLSSIGYNLMLSNTHHLYLRPGIDVIEAFGGLHKFVNFNGSILTDSGGFQIFSLSDLRKVTLEGVRFKSHIDGSYHFFTPEKVLDLQFRFKSDIAMVLDECPAYGLDKSATEKSLNITINWAKRSSVIKRPKNTAVFGIVQGGIFEDLRKKSALEISDMNFDGIAIGGLSVGEPTQQMYDTVAFTIEYLPKDKPRYAMGVGRPEDIIALVGFGIDMFDCVMPTRNARNGYLFTDFGNINIKNAIYAKDELPIDEHCSCYTCKNFSRAFLRHLYKAKELSFYTLATIHNLTYYYNLMQRIKDAIKKGEFEQFAKSFLEKRRLWK</sequence>
<dbReference type="InterPro" id="IPR004803">
    <property type="entry name" value="TGT"/>
</dbReference>
<dbReference type="PANTHER" id="PTHR46499">
    <property type="entry name" value="QUEUINE TRNA-RIBOSYLTRANSFERASE"/>
    <property type="match status" value="1"/>
</dbReference>
<keyword evidence="4" id="KW-0671">Queuosine biosynthesis</keyword>
<proteinExistence type="inferred from homology"/>
<feature type="region of interest" description="RNA binding; important for wobble base 34 recognition" evidence="4">
    <location>
        <begin position="266"/>
        <end position="270"/>
    </location>
</feature>
<feature type="binding site" evidence="4">
    <location>
        <position position="301"/>
    </location>
    <ligand>
        <name>Zn(2+)</name>
        <dbReference type="ChEBI" id="CHEBI:29105"/>
    </ligand>
</feature>
<feature type="binding site" evidence="4">
    <location>
        <position position="184"/>
    </location>
    <ligand>
        <name>substrate</name>
    </ligand>
</feature>
<keyword evidence="1 4" id="KW-0328">Glycosyltransferase</keyword>